<accession>A0ABS7D2B8</accession>
<protein>
    <submittedName>
        <fullName evidence="7">Phage holin family protein</fullName>
    </submittedName>
</protein>
<dbReference type="Proteomes" id="UP000812277">
    <property type="component" value="Unassembled WGS sequence"/>
</dbReference>
<dbReference type="EMBL" id="JAHZIJ010000002">
    <property type="protein sequence ID" value="MBW7474085.1"/>
    <property type="molecule type" value="Genomic_DNA"/>
</dbReference>
<evidence type="ECO:0000256" key="6">
    <source>
        <dbReference type="SAM" id="Phobius"/>
    </source>
</evidence>
<proteinExistence type="inferred from homology"/>
<evidence type="ECO:0000256" key="1">
    <source>
        <dbReference type="ARBA" id="ARBA00004141"/>
    </source>
</evidence>
<evidence type="ECO:0000313" key="7">
    <source>
        <dbReference type="EMBL" id="MBW7474085.1"/>
    </source>
</evidence>
<keyword evidence="2 6" id="KW-0812">Transmembrane</keyword>
<evidence type="ECO:0000256" key="3">
    <source>
        <dbReference type="ARBA" id="ARBA00022989"/>
    </source>
</evidence>
<dbReference type="Pfam" id="PF05105">
    <property type="entry name" value="Phage_holin_4_1"/>
    <property type="match status" value="1"/>
</dbReference>
<dbReference type="NCBIfam" id="TIGR01593">
    <property type="entry name" value="holin_tox_secr"/>
    <property type="match status" value="1"/>
</dbReference>
<keyword evidence="8" id="KW-1185">Reference proteome</keyword>
<keyword evidence="4 6" id="KW-0472">Membrane</keyword>
<sequence length="126" mass="13984">MAGSAITYAFGGWSGILEILFLFFIVDYLSGCFASIKEGKGLRSTLGFWGLLKKGLMLLMVLIGHRIDLALGFNFVMSGVIYFWLSNELVSILENYSRLGMRTPEALAKVLAILQDRGEAEHDQTK</sequence>
<feature type="transmembrane region" description="Helical" evidence="6">
    <location>
        <begin position="71"/>
        <end position="93"/>
    </location>
</feature>
<feature type="transmembrane region" description="Helical" evidence="6">
    <location>
        <begin position="46"/>
        <end position="65"/>
    </location>
</feature>
<comment type="subcellular location">
    <subcellularLocation>
        <location evidence="1">Membrane</location>
        <topology evidence="1">Multi-pass membrane protein</topology>
    </subcellularLocation>
</comment>
<evidence type="ECO:0000313" key="8">
    <source>
        <dbReference type="Proteomes" id="UP000812277"/>
    </source>
</evidence>
<organism evidence="7 8">
    <name type="scientific">Paenibacillus oenotherae</name>
    <dbReference type="NCBI Taxonomy" id="1435645"/>
    <lineage>
        <taxon>Bacteria</taxon>
        <taxon>Bacillati</taxon>
        <taxon>Bacillota</taxon>
        <taxon>Bacilli</taxon>
        <taxon>Bacillales</taxon>
        <taxon>Paenibacillaceae</taxon>
        <taxon>Paenibacillus</taxon>
    </lineage>
</organism>
<reference evidence="7 8" key="1">
    <citation type="submission" date="2021-07" db="EMBL/GenBank/DDBJ databases">
        <title>Paenibacillus radiodurans sp. nov., isolated from the southeastern edge of Tengger Desert.</title>
        <authorList>
            <person name="Zhang G."/>
        </authorList>
    </citation>
    <scope>NUCLEOTIDE SEQUENCE [LARGE SCALE GENOMIC DNA]</scope>
    <source>
        <strain evidence="7 8">DT7-4</strain>
    </source>
</reference>
<name>A0ABS7D2B8_9BACL</name>
<evidence type="ECO:0000256" key="4">
    <source>
        <dbReference type="ARBA" id="ARBA00023136"/>
    </source>
</evidence>
<keyword evidence="3 6" id="KW-1133">Transmembrane helix</keyword>
<evidence type="ECO:0000256" key="5">
    <source>
        <dbReference type="ARBA" id="ARBA00023600"/>
    </source>
</evidence>
<evidence type="ECO:0000256" key="2">
    <source>
        <dbReference type="ARBA" id="ARBA00022692"/>
    </source>
</evidence>
<dbReference type="RefSeq" id="WP_219871563.1">
    <property type="nucleotide sequence ID" value="NZ_JAHZIJ010000002.1"/>
</dbReference>
<comment type="caution">
    <text evidence="7">The sequence shown here is derived from an EMBL/GenBank/DDBJ whole genome shotgun (WGS) entry which is preliminary data.</text>
</comment>
<comment type="similarity">
    <text evidence="5">Belongs to the bacteriophage holin family. Cp-1 holin subfamily.</text>
</comment>
<gene>
    <name evidence="7" type="ORF">K0T92_04970</name>
</gene>
<feature type="transmembrane region" description="Helical" evidence="6">
    <location>
        <begin position="6"/>
        <end position="26"/>
    </location>
</feature>
<dbReference type="InterPro" id="IPR006480">
    <property type="entry name" value="Phage_holin_4_1"/>
</dbReference>